<name>A0A2W4XQ58_9CYAN</name>
<evidence type="ECO:0000256" key="2">
    <source>
        <dbReference type="ARBA" id="ARBA00022737"/>
    </source>
</evidence>
<dbReference type="PANTHER" id="PTHR44129">
    <property type="entry name" value="WD REPEAT-CONTAINING PROTEIN POP1"/>
    <property type="match status" value="1"/>
</dbReference>
<evidence type="ECO:0000259" key="6">
    <source>
        <dbReference type="PROSITE" id="PS50011"/>
    </source>
</evidence>
<dbReference type="CDD" id="cd00200">
    <property type="entry name" value="WD40"/>
    <property type="match status" value="1"/>
</dbReference>
<comment type="caution">
    <text evidence="7">The sequence shown here is derived from an EMBL/GenBank/DDBJ whole genome shotgun (WGS) entry which is preliminary data.</text>
</comment>
<feature type="compositionally biased region" description="Low complexity" evidence="5">
    <location>
        <begin position="357"/>
        <end position="371"/>
    </location>
</feature>
<feature type="compositionally biased region" description="Pro residues" evidence="5">
    <location>
        <begin position="397"/>
        <end position="409"/>
    </location>
</feature>
<feature type="domain" description="Protein kinase" evidence="6">
    <location>
        <begin position="36"/>
        <end position="308"/>
    </location>
</feature>
<feature type="region of interest" description="Disordered" evidence="5">
    <location>
        <begin position="314"/>
        <end position="420"/>
    </location>
</feature>
<evidence type="ECO:0000313" key="7">
    <source>
        <dbReference type="EMBL" id="PZO33558.1"/>
    </source>
</evidence>
<dbReference type="SMART" id="SM00320">
    <property type="entry name" value="WD40"/>
    <property type="match status" value="7"/>
</dbReference>
<dbReference type="Proteomes" id="UP000249081">
    <property type="component" value="Unassembled WGS sequence"/>
</dbReference>
<dbReference type="InterPro" id="IPR050349">
    <property type="entry name" value="WD_LIS1/nudF_dynein_reg"/>
</dbReference>
<feature type="repeat" description="WD" evidence="3">
    <location>
        <begin position="548"/>
        <end position="589"/>
    </location>
</feature>
<dbReference type="EMBL" id="QBMN01000247">
    <property type="protein sequence ID" value="PZO33558.1"/>
    <property type="molecule type" value="Genomic_DNA"/>
</dbReference>
<dbReference type="InterPro" id="IPR001680">
    <property type="entry name" value="WD40_rpt"/>
</dbReference>
<dbReference type="PROSITE" id="PS50011">
    <property type="entry name" value="PROTEIN_KINASE_DOM"/>
    <property type="match status" value="1"/>
</dbReference>
<reference evidence="7 8" key="2">
    <citation type="submission" date="2018-06" db="EMBL/GenBank/DDBJ databases">
        <title>Metagenomic assembly of (sub)arctic Cyanobacteria and their associated microbiome from non-axenic cultures.</title>
        <authorList>
            <person name="Baurain D."/>
        </authorList>
    </citation>
    <scope>NUCLEOTIDE SEQUENCE [LARGE SCALE GENOMIC DNA]</scope>
    <source>
        <strain evidence="7">ULC041bin1</strain>
    </source>
</reference>
<evidence type="ECO:0000256" key="1">
    <source>
        <dbReference type="ARBA" id="ARBA00022574"/>
    </source>
</evidence>
<feature type="repeat" description="WD" evidence="3">
    <location>
        <begin position="423"/>
        <end position="464"/>
    </location>
</feature>
<dbReference type="InterPro" id="IPR011009">
    <property type="entry name" value="Kinase-like_dom_sf"/>
</dbReference>
<dbReference type="InterPro" id="IPR036322">
    <property type="entry name" value="WD40_repeat_dom_sf"/>
</dbReference>
<feature type="compositionally biased region" description="Pro residues" evidence="5">
    <location>
        <begin position="372"/>
        <end position="388"/>
    </location>
</feature>
<keyword evidence="1 3" id="KW-0853">WD repeat</keyword>
<evidence type="ECO:0000313" key="8">
    <source>
        <dbReference type="Proteomes" id="UP000249081"/>
    </source>
</evidence>
<feature type="repeat" description="WD" evidence="3">
    <location>
        <begin position="507"/>
        <end position="547"/>
    </location>
</feature>
<dbReference type="SUPFAM" id="SSF56112">
    <property type="entry name" value="Protein kinase-like (PK-like)"/>
    <property type="match status" value="1"/>
</dbReference>
<dbReference type="Gene3D" id="3.30.200.20">
    <property type="entry name" value="Phosphorylase Kinase, domain 1"/>
    <property type="match status" value="1"/>
</dbReference>
<sequence>MICCLNPHCTQPNHATQAAVCPTCGSALERRLRGRYRPLKLIGRGGFGRTYFALDADRLNSRCVIKQFAPQTQGTKTFLKAVQLFEQEAMRLHELGEHPQIPTLLAYFEQNKYLYLVQQMVQGRTLHQEIAAQAAYGEGSIRQLLEDLLPVLRFIHDHGVIHRDITPSNIIRRKVDQKPVLIDFGVAKQFSEAIRYEQGTRIGTEGYAPIEQLRSGQAYPSSDLYSLGATCLHLLTGCKPEDLYSPLEGRWLWQDHLQKQGRTIHPTLAEVLNGMTKDLVSERYQTAQDMLDDLQRLPKLEGAVPGWVSNQSDQSLFGGLAQPPLSGPGQKVGMTMPTTSLPSSADVPPSEIHDGPGSSRSGRVVSGSNPPASTPPSSKPPSSKPPISQPLSSKPPSSKPPSSKPPTSQPPSSGLGWQPIKTLTGHQSWVTAVAFNPKQPTLVSGSLDDTLRIWNWQTGELLHVLKGHARGVNDVAIDRRGQLLASCGDDATVKVWHLGDGTLRHTLKGHFKDVTAIALSGSNLLASASEDGTLKLWNMSQGTLLKTLPGSAGMLKTVALADAEQRLVSGGLDNTVRLWDVPTATALRVLTGHTNTVNQVAVSPDGRLIASASKDRTVRLWDLAAGTLLHTLQGHTQEVNTVAFFPDGRRLVSGGSDGTLRLWSSQNGRLQDTLAAHMNPVHQVAVQAGGKVLASASADRTIKLWQRMG</sequence>
<dbReference type="PROSITE" id="PS00107">
    <property type="entry name" value="PROTEIN_KINASE_ATP"/>
    <property type="match status" value="1"/>
</dbReference>
<organism evidence="7 8">
    <name type="scientific">Shackletoniella antarctica</name>
    <dbReference type="NCBI Taxonomy" id="268115"/>
    <lineage>
        <taxon>Bacteria</taxon>
        <taxon>Bacillati</taxon>
        <taxon>Cyanobacteriota</taxon>
        <taxon>Cyanophyceae</taxon>
        <taxon>Oculatellales</taxon>
        <taxon>Oculatellaceae</taxon>
        <taxon>Shackletoniella</taxon>
    </lineage>
</organism>
<dbReference type="Gene3D" id="2.130.10.10">
    <property type="entry name" value="YVTN repeat-like/Quinoprotein amine dehydrogenase"/>
    <property type="match status" value="2"/>
</dbReference>
<dbReference type="Gene3D" id="1.10.510.10">
    <property type="entry name" value="Transferase(Phosphotransferase) domain 1"/>
    <property type="match status" value="1"/>
</dbReference>
<dbReference type="PROSITE" id="PS00678">
    <property type="entry name" value="WD_REPEATS_1"/>
    <property type="match status" value="3"/>
</dbReference>
<evidence type="ECO:0000256" key="5">
    <source>
        <dbReference type="SAM" id="MobiDB-lite"/>
    </source>
</evidence>
<dbReference type="InterPro" id="IPR020472">
    <property type="entry name" value="WD40_PAC1"/>
</dbReference>
<dbReference type="Pfam" id="PF00069">
    <property type="entry name" value="Pkinase"/>
    <property type="match status" value="1"/>
</dbReference>
<evidence type="ECO:0000256" key="4">
    <source>
        <dbReference type="PROSITE-ProRule" id="PRU10141"/>
    </source>
</evidence>
<dbReference type="Pfam" id="PF00400">
    <property type="entry name" value="WD40"/>
    <property type="match status" value="7"/>
</dbReference>
<dbReference type="PROSITE" id="PS50294">
    <property type="entry name" value="WD_REPEATS_REGION"/>
    <property type="match status" value="7"/>
</dbReference>
<dbReference type="GO" id="GO:0005524">
    <property type="term" value="F:ATP binding"/>
    <property type="evidence" value="ECO:0007669"/>
    <property type="project" value="UniProtKB-UniRule"/>
</dbReference>
<dbReference type="GO" id="GO:0004672">
    <property type="term" value="F:protein kinase activity"/>
    <property type="evidence" value="ECO:0007669"/>
    <property type="project" value="InterPro"/>
</dbReference>
<feature type="repeat" description="WD" evidence="3">
    <location>
        <begin position="632"/>
        <end position="673"/>
    </location>
</feature>
<dbReference type="AlphaFoldDB" id="A0A2W4XQ58"/>
<proteinExistence type="predicted"/>
<accession>A0A2W4XQ58</accession>
<dbReference type="InterPro" id="IPR015943">
    <property type="entry name" value="WD40/YVTN_repeat-like_dom_sf"/>
</dbReference>
<dbReference type="InterPro" id="IPR000719">
    <property type="entry name" value="Prot_kinase_dom"/>
</dbReference>
<keyword evidence="4" id="KW-0067">ATP-binding</keyword>
<feature type="repeat" description="WD" evidence="3">
    <location>
        <begin position="674"/>
        <end position="709"/>
    </location>
</feature>
<dbReference type="CDD" id="cd14014">
    <property type="entry name" value="STKc_PknB_like"/>
    <property type="match status" value="1"/>
</dbReference>
<dbReference type="PROSITE" id="PS50082">
    <property type="entry name" value="WD_REPEATS_2"/>
    <property type="match status" value="7"/>
</dbReference>
<dbReference type="NCBIfam" id="NF045510">
    <property type="entry name" value="4Cys_prefix_kin"/>
    <property type="match status" value="1"/>
</dbReference>
<protein>
    <recommendedName>
        <fullName evidence="6">Protein kinase domain-containing protein</fullName>
    </recommendedName>
</protein>
<reference evidence="8" key="1">
    <citation type="submission" date="2018-04" db="EMBL/GenBank/DDBJ databases">
        <authorList>
            <person name="Cornet L."/>
        </authorList>
    </citation>
    <scope>NUCLEOTIDE SEQUENCE [LARGE SCALE GENOMIC DNA]</scope>
</reference>
<keyword evidence="4" id="KW-0547">Nucleotide-binding</keyword>
<dbReference type="SUPFAM" id="SSF50978">
    <property type="entry name" value="WD40 repeat-like"/>
    <property type="match status" value="1"/>
</dbReference>
<feature type="repeat" description="WD" evidence="3">
    <location>
        <begin position="590"/>
        <end position="631"/>
    </location>
</feature>
<dbReference type="InterPro" id="IPR017441">
    <property type="entry name" value="Protein_kinase_ATP_BS"/>
</dbReference>
<feature type="binding site" evidence="4">
    <location>
        <position position="66"/>
    </location>
    <ligand>
        <name>ATP</name>
        <dbReference type="ChEBI" id="CHEBI:30616"/>
    </ligand>
</feature>
<feature type="repeat" description="WD" evidence="3">
    <location>
        <begin position="465"/>
        <end position="506"/>
    </location>
</feature>
<keyword evidence="2" id="KW-0677">Repeat</keyword>
<gene>
    <name evidence="7" type="ORF">DCF17_21770</name>
</gene>
<dbReference type="InterPro" id="IPR019775">
    <property type="entry name" value="WD40_repeat_CS"/>
</dbReference>
<evidence type="ECO:0000256" key="3">
    <source>
        <dbReference type="PROSITE-ProRule" id="PRU00221"/>
    </source>
</evidence>
<dbReference type="PRINTS" id="PR00320">
    <property type="entry name" value="GPROTEINBRPT"/>
</dbReference>